<dbReference type="PANTHER" id="PTHR23132">
    <property type="entry name" value="D-ALANINE--D-ALANINE LIGASE"/>
    <property type="match status" value="1"/>
</dbReference>
<dbReference type="Pfam" id="PF01820">
    <property type="entry name" value="Dala_Dala_lig_N"/>
    <property type="match status" value="1"/>
</dbReference>
<evidence type="ECO:0000256" key="1">
    <source>
        <dbReference type="ARBA" id="ARBA00010871"/>
    </source>
</evidence>
<dbReference type="SUPFAM" id="SSF52440">
    <property type="entry name" value="PreATP-grasp domain"/>
    <property type="match status" value="1"/>
</dbReference>
<dbReference type="PANTHER" id="PTHR23132:SF23">
    <property type="entry name" value="D-ALANINE--D-ALANINE LIGASE B"/>
    <property type="match status" value="1"/>
</dbReference>
<dbReference type="SUPFAM" id="SSF56059">
    <property type="entry name" value="Glutathione synthetase ATP-binding domain-like"/>
    <property type="match status" value="1"/>
</dbReference>
<evidence type="ECO:0000313" key="7">
    <source>
        <dbReference type="Proteomes" id="UP000178288"/>
    </source>
</evidence>
<dbReference type="PROSITE" id="PS50975">
    <property type="entry name" value="ATP_GRASP"/>
    <property type="match status" value="1"/>
</dbReference>
<gene>
    <name evidence="6" type="ORF">A3G05_00645</name>
</gene>
<evidence type="ECO:0000313" key="6">
    <source>
        <dbReference type="EMBL" id="OHB13747.1"/>
    </source>
</evidence>
<dbReference type="Proteomes" id="UP000178288">
    <property type="component" value="Unassembled WGS sequence"/>
</dbReference>
<evidence type="ECO:0000256" key="3">
    <source>
        <dbReference type="ARBA" id="ARBA00023316"/>
    </source>
</evidence>
<dbReference type="GO" id="GO:0008716">
    <property type="term" value="F:D-alanine-D-alanine ligase activity"/>
    <property type="evidence" value="ECO:0007669"/>
    <property type="project" value="InterPro"/>
</dbReference>
<dbReference type="InterPro" id="IPR011761">
    <property type="entry name" value="ATP-grasp"/>
</dbReference>
<dbReference type="InterPro" id="IPR011127">
    <property type="entry name" value="Dala_Dala_lig_N"/>
</dbReference>
<keyword evidence="4" id="KW-0547">Nucleotide-binding</keyword>
<feature type="domain" description="ATP-grasp" evidence="5">
    <location>
        <begin position="116"/>
        <end position="311"/>
    </location>
</feature>
<dbReference type="InterPro" id="IPR013815">
    <property type="entry name" value="ATP_grasp_subdomain_1"/>
</dbReference>
<sequence>MRLSSKIKVAVVRGGESDAYHSSLKTGGHILSILREMPDTYESIDIFISKEGEWHREGLVDNPHKVLRHVDVVWNALHGKYGEDGQVQRVLESLKIPFTGSSAVASALSMDKDMAKRVYRRYSLLTPEHELIREDDNDIRDKLITIFRSYLHPVIVKPANAGGSLGVRKVSTFGELQEAIEDTFKYSPRVMVEEFIGGDEATCVVVEGAKGETRPNVPFGTGEAIYALRPVSKSGNLQTEDSKKIEEMAKRAHEALGLRHYSSSDFLITPRNKIYILETNSLPEIHNQSIAYNSLSTTGWHSRDFVNHVLGLVI</sequence>
<dbReference type="GO" id="GO:0071555">
    <property type="term" value="P:cell wall organization"/>
    <property type="evidence" value="ECO:0007669"/>
    <property type="project" value="UniProtKB-KW"/>
</dbReference>
<name>A0A1G2UWI2_9BACT</name>
<keyword evidence="2" id="KW-0436">Ligase</keyword>
<accession>A0A1G2UWI2</accession>
<dbReference type="Pfam" id="PF07478">
    <property type="entry name" value="Dala_Dala_lig_C"/>
    <property type="match status" value="1"/>
</dbReference>
<evidence type="ECO:0000259" key="5">
    <source>
        <dbReference type="PROSITE" id="PS50975"/>
    </source>
</evidence>
<protein>
    <recommendedName>
        <fullName evidence="5">ATP-grasp domain-containing protein</fullName>
    </recommendedName>
</protein>
<comment type="caution">
    <text evidence="6">The sequence shown here is derived from an EMBL/GenBank/DDBJ whole genome shotgun (WGS) entry which is preliminary data.</text>
</comment>
<dbReference type="EMBL" id="MHWV01000022">
    <property type="protein sequence ID" value="OHB13747.1"/>
    <property type="molecule type" value="Genomic_DNA"/>
</dbReference>
<dbReference type="AlphaFoldDB" id="A0A1G2UWI2"/>
<dbReference type="GO" id="GO:0005524">
    <property type="term" value="F:ATP binding"/>
    <property type="evidence" value="ECO:0007669"/>
    <property type="project" value="UniProtKB-UniRule"/>
</dbReference>
<reference evidence="6 7" key="1">
    <citation type="journal article" date="2016" name="Nat. Commun.">
        <title>Thousands of microbial genomes shed light on interconnected biogeochemical processes in an aquifer system.</title>
        <authorList>
            <person name="Anantharaman K."/>
            <person name="Brown C.T."/>
            <person name="Hug L.A."/>
            <person name="Sharon I."/>
            <person name="Castelle C.J."/>
            <person name="Probst A.J."/>
            <person name="Thomas B.C."/>
            <person name="Singh A."/>
            <person name="Wilkins M.J."/>
            <person name="Karaoz U."/>
            <person name="Brodie E.L."/>
            <person name="Williams K.H."/>
            <person name="Hubbard S.S."/>
            <person name="Banfield J.F."/>
        </authorList>
    </citation>
    <scope>NUCLEOTIDE SEQUENCE [LARGE SCALE GENOMIC DNA]</scope>
</reference>
<organism evidence="6 7">
    <name type="scientific">Candidatus Zambryskibacteria bacterium RIFCSPLOWO2_12_FULL_45_14</name>
    <dbReference type="NCBI Taxonomy" id="1802778"/>
    <lineage>
        <taxon>Bacteria</taxon>
        <taxon>Candidatus Zambryskiibacteriota</taxon>
    </lineage>
</organism>
<evidence type="ECO:0000256" key="4">
    <source>
        <dbReference type="PROSITE-ProRule" id="PRU00409"/>
    </source>
</evidence>
<proteinExistence type="inferred from homology"/>
<dbReference type="InterPro" id="IPR011095">
    <property type="entry name" value="Dala_Dala_lig_C"/>
</dbReference>
<dbReference type="Gene3D" id="3.30.470.20">
    <property type="entry name" value="ATP-grasp fold, B domain"/>
    <property type="match status" value="1"/>
</dbReference>
<evidence type="ECO:0000256" key="2">
    <source>
        <dbReference type="ARBA" id="ARBA00022598"/>
    </source>
</evidence>
<dbReference type="GO" id="GO:0046872">
    <property type="term" value="F:metal ion binding"/>
    <property type="evidence" value="ECO:0007669"/>
    <property type="project" value="InterPro"/>
</dbReference>
<comment type="similarity">
    <text evidence="1">Belongs to the D-alanine--D-alanine ligase family.</text>
</comment>
<dbReference type="Gene3D" id="3.40.50.20">
    <property type="match status" value="2"/>
</dbReference>
<dbReference type="InterPro" id="IPR016185">
    <property type="entry name" value="PreATP-grasp_dom_sf"/>
</dbReference>
<keyword evidence="4" id="KW-0067">ATP-binding</keyword>
<keyword evidence="3" id="KW-0961">Cell wall biogenesis/degradation</keyword>
<dbReference type="Gene3D" id="3.30.1490.20">
    <property type="entry name" value="ATP-grasp fold, A domain"/>
    <property type="match status" value="1"/>
</dbReference>